<evidence type="ECO:0000313" key="2">
    <source>
        <dbReference type="EMBL" id="KAK7020289.1"/>
    </source>
</evidence>
<gene>
    <name evidence="2" type="ORF">VNI00_017741</name>
</gene>
<protein>
    <submittedName>
        <fullName evidence="2">Uncharacterized protein</fullName>
    </submittedName>
</protein>
<sequence length="227" mass="26683">MPRRKVYSNAEARRQAICRKSKQYYDRQREQILARRKAARKRQAAEHHAKEQEQRKALKEARERHQEEMHRRNLRQAAVHHQAHDPIWHIRRIENEMVAFLRCPKVSQYFDGILQKLLDWCGGEDSVLRTLSPAAEPTRVFKRLYEDAERYTELISREQGVSPPYQEASKIHMRLMRISDALESLENAAFDGTLKEQYNEGNLKCQQQLWRAAVDGITGAAAWTYSG</sequence>
<organism evidence="2 3">
    <name type="scientific">Paramarasmius palmivorus</name>
    <dbReference type="NCBI Taxonomy" id="297713"/>
    <lineage>
        <taxon>Eukaryota</taxon>
        <taxon>Fungi</taxon>
        <taxon>Dikarya</taxon>
        <taxon>Basidiomycota</taxon>
        <taxon>Agaricomycotina</taxon>
        <taxon>Agaricomycetes</taxon>
        <taxon>Agaricomycetidae</taxon>
        <taxon>Agaricales</taxon>
        <taxon>Marasmiineae</taxon>
        <taxon>Marasmiaceae</taxon>
        <taxon>Paramarasmius</taxon>
    </lineage>
</organism>
<dbReference type="AlphaFoldDB" id="A0AAW0B6A5"/>
<evidence type="ECO:0000256" key="1">
    <source>
        <dbReference type="SAM" id="MobiDB-lite"/>
    </source>
</evidence>
<reference evidence="2 3" key="1">
    <citation type="submission" date="2024-01" db="EMBL/GenBank/DDBJ databases">
        <title>A draft genome for a cacao thread blight-causing isolate of Paramarasmius palmivorus.</title>
        <authorList>
            <person name="Baruah I.K."/>
            <person name="Bukari Y."/>
            <person name="Amoako-Attah I."/>
            <person name="Meinhardt L.W."/>
            <person name="Bailey B.A."/>
            <person name="Cohen S.P."/>
        </authorList>
    </citation>
    <scope>NUCLEOTIDE SEQUENCE [LARGE SCALE GENOMIC DNA]</scope>
    <source>
        <strain evidence="2 3">GH-12</strain>
    </source>
</reference>
<proteinExistence type="predicted"/>
<accession>A0AAW0B6A5</accession>
<dbReference type="EMBL" id="JAYKXP010000187">
    <property type="protein sequence ID" value="KAK7020289.1"/>
    <property type="molecule type" value="Genomic_DNA"/>
</dbReference>
<feature type="compositionally biased region" description="Basic and acidic residues" evidence="1">
    <location>
        <begin position="43"/>
        <end position="66"/>
    </location>
</feature>
<name>A0AAW0B6A5_9AGAR</name>
<dbReference type="Proteomes" id="UP001383192">
    <property type="component" value="Unassembled WGS sequence"/>
</dbReference>
<feature type="region of interest" description="Disordered" evidence="1">
    <location>
        <begin position="35"/>
        <end position="66"/>
    </location>
</feature>
<keyword evidence="3" id="KW-1185">Reference proteome</keyword>
<evidence type="ECO:0000313" key="3">
    <source>
        <dbReference type="Proteomes" id="UP001383192"/>
    </source>
</evidence>
<comment type="caution">
    <text evidence="2">The sequence shown here is derived from an EMBL/GenBank/DDBJ whole genome shotgun (WGS) entry which is preliminary data.</text>
</comment>